<evidence type="ECO:0000313" key="2">
    <source>
        <dbReference type="EMBL" id="MCZ8372474.1"/>
    </source>
</evidence>
<reference evidence="2" key="1">
    <citation type="submission" date="2022-12" db="EMBL/GenBank/DDBJ databases">
        <title>Phocaeicola acetigenes sp. nov., isolated feces from a healthy human.</title>
        <authorList>
            <person name="Do H."/>
            <person name="Ha Y.B."/>
            <person name="Kim J.-S."/>
            <person name="Suh M.K."/>
            <person name="Kim H.S."/>
            <person name="Lee J.-S."/>
        </authorList>
    </citation>
    <scope>NUCLEOTIDE SEQUENCE</scope>
    <source>
        <strain evidence="2">KGMB11183</strain>
    </source>
</reference>
<sequence length="117" mass="13251">MSGKKKINSIIRLFLPLLFVFYLGGIMMFTHSHVVNGVIVVHSHPGKAEHTHTAGQLETIFFLSHFFTSGEVLPSYPLPLYLCLCFTLLIPALPRKQYRLHSKGIRLRAPPSCWFTA</sequence>
<proteinExistence type="predicted"/>
<keyword evidence="1" id="KW-0812">Transmembrane</keyword>
<comment type="caution">
    <text evidence="2">The sequence shown here is derived from an EMBL/GenBank/DDBJ whole genome shotgun (WGS) entry which is preliminary data.</text>
</comment>
<evidence type="ECO:0000313" key="3">
    <source>
        <dbReference type="Proteomes" id="UP001141933"/>
    </source>
</evidence>
<keyword evidence="1" id="KW-1133">Transmembrane helix</keyword>
<gene>
    <name evidence="2" type="ORF">O6P32_07080</name>
</gene>
<name>A0ABT4PHD6_9BACT</name>
<keyword evidence="1" id="KW-0472">Membrane</keyword>
<feature type="transmembrane region" description="Helical" evidence="1">
    <location>
        <begin position="12"/>
        <end position="30"/>
    </location>
</feature>
<keyword evidence="3" id="KW-1185">Reference proteome</keyword>
<feature type="transmembrane region" description="Helical" evidence="1">
    <location>
        <begin position="76"/>
        <end position="93"/>
    </location>
</feature>
<evidence type="ECO:0000256" key="1">
    <source>
        <dbReference type="SAM" id="Phobius"/>
    </source>
</evidence>
<dbReference type="EMBL" id="JAPZVM010000004">
    <property type="protein sequence ID" value="MCZ8372474.1"/>
    <property type="molecule type" value="Genomic_DNA"/>
</dbReference>
<protein>
    <submittedName>
        <fullName evidence="2">Uncharacterized protein</fullName>
    </submittedName>
</protein>
<organism evidence="2 3">
    <name type="scientific">Phocaeicola acetigenes</name>
    <dbReference type="NCBI Taxonomy" id="3016083"/>
    <lineage>
        <taxon>Bacteria</taxon>
        <taxon>Pseudomonadati</taxon>
        <taxon>Bacteroidota</taxon>
        <taxon>Bacteroidia</taxon>
        <taxon>Bacteroidales</taxon>
        <taxon>Bacteroidaceae</taxon>
        <taxon>Phocaeicola</taxon>
    </lineage>
</organism>
<accession>A0ABT4PHD6</accession>
<dbReference type="Proteomes" id="UP001141933">
    <property type="component" value="Unassembled WGS sequence"/>
</dbReference>
<dbReference type="RefSeq" id="WP_178266718.1">
    <property type="nucleotide sequence ID" value="NZ_JAPZVM010000004.1"/>
</dbReference>